<accession>A0A9P8Y7H4</accession>
<proteinExistence type="predicted"/>
<dbReference type="GeneID" id="70188481"/>
<protein>
    <submittedName>
        <fullName evidence="2">Uncharacterized protein</fullName>
    </submittedName>
</protein>
<sequence>MDKAADIHVENAAASADSNSLESGDAGKGQVGTIRLFQDNDVVLVPTPTEDQLDPLNYAP</sequence>
<evidence type="ECO:0000256" key="1">
    <source>
        <dbReference type="SAM" id="MobiDB-lite"/>
    </source>
</evidence>
<organism evidence="2 3">
    <name type="scientific">Microdochium trichocladiopsis</name>
    <dbReference type="NCBI Taxonomy" id="1682393"/>
    <lineage>
        <taxon>Eukaryota</taxon>
        <taxon>Fungi</taxon>
        <taxon>Dikarya</taxon>
        <taxon>Ascomycota</taxon>
        <taxon>Pezizomycotina</taxon>
        <taxon>Sordariomycetes</taxon>
        <taxon>Xylariomycetidae</taxon>
        <taxon>Xylariales</taxon>
        <taxon>Microdochiaceae</taxon>
        <taxon>Microdochium</taxon>
    </lineage>
</organism>
<evidence type="ECO:0000313" key="3">
    <source>
        <dbReference type="Proteomes" id="UP000756346"/>
    </source>
</evidence>
<reference evidence="2" key="1">
    <citation type="journal article" date="2021" name="Nat. Commun.">
        <title>Genetic determinants of endophytism in the Arabidopsis root mycobiome.</title>
        <authorList>
            <person name="Mesny F."/>
            <person name="Miyauchi S."/>
            <person name="Thiergart T."/>
            <person name="Pickel B."/>
            <person name="Atanasova L."/>
            <person name="Karlsson M."/>
            <person name="Huettel B."/>
            <person name="Barry K.W."/>
            <person name="Haridas S."/>
            <person name="Chen C."/>
            <person name="Bauer D."/>
            <person name="Andreopoulos W."/>
            <person name="Pangilinan J."/>
            <person name="LaButti K."/>
            <person name="Riley R."/>
            <person name="Lipzen A."/>
            <person name="Clum A."/>
            <person name="Drula E."/>
            <person name="Henrissat B."/>
            <person name="Kohler A."/>
            <person name="Grigoriev I.V."/>
            <person name="Martin F.M."/>
            <person name="Hacquard S."/>
        </authorList>
    </citation>
    <scope>NUCLEOTIDE SEQUENCE</scope>
    <source>
        <strain evidence="2">MPI-CAGE-CH-0230</strain>
    </source>
</reference>
<dbReference type="RefSeq" id="XP_046012091.1">
    <property type="nucleotide sequence ID" value="XM_046158935.1"/>
</dbReference>
<feature type="region of interest" description="Disordered" evidence="1">
    <location>
        <begin position="1"/>
        <end position="28"/>
    </location>
</feature>
<comment type="caution">
    <text evidence="2">The sequence shown here is derived from an EMBL/GenBank/DDBJ whole genome shotgun (WGS) entry which is preliminary data.</text>
</comment>
<dbReference type="EMBL" id="JAGTJQ010000006">
    <property type="protein sequence ID" value="KAH7029803.1"/>
    <property type="molecule type" value="Genomic_DNA"/>
</dbReference>
<dbReference type="Proteomes" id="UP000756346">
    <property type="component" value="Unassembled WGS sequence"/>
</dbReference>
<dbReference type="AlphaFoldDB" id="A0A9P8Y7H4"/>
<evidence type="ECO:0000313" key="2">
    <source>
        <dbReference type="EMBL" id="KAH7029803.1"/>
    </source>
</evidence>
<keyword evidence="3" id="KW-1185">Reference proteome</keyword>
<name>A0A9P8Y7H4_9PEZI</name>
<gene>
    <name evidence="2" type="ORF">B0I36DRAFT_364279</name>
</gene>